<dbReference type="PANTHER" id="PTHR43869">
    <property type="entry name" value="GLYCINE BETAINE/PROLINE BETAINE TRANSPORT SYSTEM ATP-BINDING PROTEIN PROV"/>
    <property type="match status" value="1"/>
</dbReference>
<dbReference type="SMART" id="SM00382">
    <property type="entry name" value="AAA"/>
    <property type="match status" value="1"/>
</dbReference>
<keyword evidence="3 8" id="KW-0547">Nucleotide-binding</keyword>
<dbReference type="InterPro" id="IPR046342">
    <property type="entry name" value="CBS_dom_sf"/>
</dbReference>
<dbReference type="Proteomes" id="UP000184196">
    <property type="component" value="Unassembled WGS sequence"/>
</dbReference>
<dbReference type="GO" id="GO:0016887">
    <property type="term" value="F:ATP hydrolysis activity"/>
    <property type="evidence" value="ECO:0007669"/>
    <property type="project" value="UniProtKB-UniRule"/>
</dbReference>
<dbReference type="NCBIfam" id="TIGR01186">
    <property type="entry name" value="proV"/>
    <property type="match status" value="1"/>
</dbReference>
<dbReference type="InterPro" id="IPR003593">
    <property type="entry name" value="AAA+_ATPase"/>
</dbReference>
<dbReference type="RefSeq" id="WP_073167212.1">
    <property type="nucleotide sequence ID" value="NZ_FQUW01000045.1"/>
</dbReference>
<dbReference type="InterPro" id="IPR051921">
    <property type="entry name" value="ABC_osmolyte_uptake_ATP-bind"/>
</dbReference>
<dbReference type="InterPro" id="IPR027417">
    <property type="entry name" value="P-loop_NTPase"/>
</dbReference>
<name>A0A1M5D5S6_9FIRM</name>
<evidence type="ECO:0000256" key="4">
    <source>
        <dbReference type="ARBA" id="ARBA00022840"/>
    </source>
</evidence>
<dbReference type="Pfam" id="PF00005">
    <property type="entry name" value="ABC_tran"/>
    <property type="match status" value="1"/>
</dbReference>
<dbReference type="Pfam" id="PF00571">
    <property type="entry name" value="CBS"/>
    <property type="match status" value="2"/>
</dbReference>
<dbReference type="GO" id="GO:0005524">
    <property type="term" value="F:ATP binding"/>
    <property type="evidence" value="ECO:0007669"/>
    <property type="project" value="UniProtKB-UniRule"/>
</dbReference>
<dbReference type="InterPro" id="IPR000644">
    <property type="entry name" value="CBS_dom"/>
</dbReference>
<keyword evidence="12" id="KW-1185">Reference proteome</keyword>
<gene>
    <name evidence="11" type="ORF">SAMN02745218_02728</name>
</gene>
<dbReference type="GO" id="GO:0015418">
    <property type="term" value="F:ABC-type quaternary ammonium compound transporting activity"/>
    <property type="evidence" value="ECO:0007669"/>
    <property type="project" value="UniProtKB-EC"/>
</dbReference>
<evidence type="ECO:0000256" key="3">
    <source>
        <dbReference type="ARBA" id="ARBA00022741"/>
    </source>
</evidence>
<comment type="similarity">
    <text evidence="1 8">Belongs to the ABC transporter superfamily.</text>
</comment>
<keyword evidence="8" id="KW-0472">Membrane</keyword>
<dbReference type="PROSITE" id="PS50893">
    <property type="entry name" value="ABC_TRANSPORTER_2"/>
    <property type="match status" value="1"/>
</dbReference>
<reference evidence="12" key="1">
    <citation type="submission" date="2016-11" db="EMBL/GenBank/DDBJ databases">
        <authorList>
            <person name="Varghese N."/>
            <person name="Submissions S."/>
        </authorList>
    </citation>
    <scope>NUCLEOTIDE SEQUENCE [LARGE SCALE GENOMIC DNA]</scope>
    <source>
        <strain evidence="12">DSM 11792</strain>
    </source>
</reference>
<evidence type="ECO:0000256" key="7">
    <source>
        <dbReference type="PROSITE-ProRule" id="PRU00703"/>
    </source>
</evidence>
<sequence>MKAKSFYWERRFTDTDKIKVQGLVKIFGSNPESALSLLDQGWGKEQILARTRQTVAVNNVNFAVREGEVFVIMGLSGSGKSTVLRCINRLVEPTRGKVFIDDEDVTAANDVRLREIRRKKVGMVFQRFALFPHRTVLDNVAYGLEIQGVERDERYARAREMLALVGLNEWEMALPDQLSGGMQQRVGLARALASDPDILLMDEAFSALDPLIRREMQNELLSLQSKVNKTIIFVTHDLDEALKIGDRIALMKDGSIVQVGTPEEILTRPADEYVAKFVEDVDVTRVLTAEDVMRPAGTVSLKDGPRVALRRMRKEGFSSIFVVTRDCKLAGLITAEEALEASESNKEDLSKVLRHDFPTATPETPLNDLIPLLAHSKFPLAVIDDQKRLLGVIVRGALLAALVRKGGMK</sequence>
<keyword evidence="8" id="KW-1003">Cell membrane</keyword>
<evidence type="ECO:0000256" key="2">
    <source>
        <dbReference type="ARBA" id="ARBA00022448"/>
    </source>
</evidence>
<evidence type="ECO:0000259" key="9">
    <source>
        <dbReference type="PROSITE" id="PS50893"/>
    </source>
</evidence>
<evidence type="ECO:0000256" key="5">
    <source>
        <dbReference type="ARBA" id="ARBA00022970"/>
    </source>
</evidence>
<dbReference type="InterPro" id="IPR017871">
    <property type="entry name" value="ABC_transporter-like_CS"/>
</dbReference>
<keyword evidence="4 8" id="KW-0067">ATP-binding</keyword>
<comment type="subcellular location">
    <subcellularLocation>
        <location evidence="8">Cell inner membrane</location>
        <topology evidence="8">Peripheral membrane protein</topology>
    </subcellularLocation>
</comment>
<keyword evidence="6 7" id="KW-0129">CBS domain</keyword>
<feature type="domain" description="CBS" evidence="10">
    <location>
        <begin position="292"/>
        <end position="349"/>
    </location>
</feature>
<dbReference type="FunFam" id="3.40.50.300:FF:000201">
    <property type="entry name" value="Glycine betaine/L-proline ABC transporter ATP-binding protein"/>
    <property type="match status" value="1"/>
</dbReference>
<dbReference type="GO" id="GO:0031460">
    <property type="term" value="P:glycine betaine transport"/>
    <property type="evidence" value="ECO:0007669"/>
    <property type="project" value="InterPro"/>
</dbReference>
<feature type="domain" description="CBS" evidence="10">
    <location>
        <begin position="353"/>
        <end position="409"/>
    </location>
</feature>
<organism evidence="11 12">
    <name type="scientific">Desulfofundulus australicus DSM 11792</name>
    <dbReference type="NCBI Taxonomy" id="1121425"/>
    <lineage>
        <taxon>Bacteria</taxon>
        <taxon>Bacillati</taxon>
        <taxon>Bacillota</taxon>
        <taxon>Clostridia</taxon>
        <taxon>Eubacteriales</taxon>
        <taxon>Peptococcaceae</taxon>
        <taxon>Desulfofundulus</taxon>
    </lineage>
</organism>
<dbReference type="SUPFAM" id="SSF54631">
    <property type="entry name" value="CBS-domain pair"/>
    <property type="match status" value="1"/>
</dbReference>
<keyword evidence="2 8" id="KW-0813">Transport</keyword>
<evidence type="ECO:0000313" key="12">
    <source>
        <dbReference type="Proteomes" id="UP000184196"/>
    </source>
</evidence>
<dbReference type="SMART" id="SM00116">
    <property type="entry name" value="CBS"/>
    <property type="match status" value="2"/>
</dbReference>
<evidence type="ECO:0000256" key="6">
    <source>
        <dbReference type="ARBA" id="ARBA00023122"/>
    </source>
</evidence>
<accession>A0A1M5D5S6</accession>
<keyword evidence="5" id="KW-0029">Amino-acid transport</keyword>
<dbReference type="OrthoDB" id="9802264at2"/>
<keyword evidence="8" id="KW-0997">Cell inner membrane</keyword>
<dbReference type="InterPro" id="IPR005892">
    <property type="entry name" value="Gly-betaine_transp_ATP-bd"/>
</dbReference>
<comment type="catalytic activity">
    <reaction evidence="8">
        <text>a quaternary ammonium(out) + ATP + H2O = a quaternary ammonium(in) + ADP + phosphate + H(+)</text>
        <dbReference type="Rhea" id="RHEA:11036"/>
        <dbReference type="ChEBI" id="CHEBI:15377"/>
        <dbReference type="ChEBI" id="CHEBI:15378"/>
        <dbReference type="ChEBI" id="CHEBI:30616"/>
        <dbReference type="ChEBI" id="CHEBI:35267"/>
        <dbReference type="ChEBI" id="CHEBI:43474"/>
        <dbReference type="ChEBI" id="CHEBI:456216"/>
    </reaction>
</comment>
<dbReference type="EC" id="7.6.2.9" evidence="8"/>
<protein>
    <recommendedName>
        <fullName evidence="8">Quaternary amine transport ATP-binding protein</fullName>
        <ecNumber evidence="8">7.6.2.9</ecNumber>
    </recommendedName>
</protein>
<dbReference type="PROSITE" id="PS00211">
    <property type="entry name" value="ABC_TRANSPORTER_1"/>
    <property type="match status" value="1"/>
</dbReference>
<proteinExistence type="inferred from homology"/>
<dbReference type="InterPro" id="IPR003439">
    <property type="entry name" value="ABC_transporter-like_ATP-bd"/>
</dbReference>
<dbReference type="Gene3D" id="3.10.580.10">
    <property type="entry name" value="CBS-domain"/>
    <property type="match status" value="1"/>
</dbReference>
<feature type="domain" description="ABC transporter" evidence="9">
    <location>
        <begin position="18"/>
        <end position="278"/>
    </location>
</feature>
<dbReference type="GO" id="GO:0006970">
    <property type="term" value="P:response to osmotic stress"/>
    <property type="evidence" value="ECO:0007669"/>
    <property type="project" value="UniProtKB-ARBA"/>
</dbReference>
<dbReference type="AlphaFoldDB" id="A0A1M5D5S6"/>
<comment type="subunit">
    <text evidence="8">The complex is probably composed of two ATP-binding proteins, two transmembrane proteins and a solute-binding protein.</text>
</comment>
<dbReference type="SUPFAM" id="SSF52540">
    <property type="entry name" value="P-loop containing nucleoside triphosphate hydrolases"/>
    <property type="match status" value="1"/>
</dbReference>
<dbReference type="PANTHER" id="PTHR43869:SF1">
    <property type="entry name" value="GLYCINE BETAINE_PROLINE BETAINE TRANSPORT SYSTEM ATP-BINDING PROTEIN PROV"/>
    <property type="match status" value="1"/>
</dbReference>
<dbReference type="CDD" id="cd03294">
    <property type="entry name" value="ABC_Pro_Gly_Betaine"/>
    <property type="match status" value="1"/>
</dbReference>
<dbReference type="PROSITE" id="PS51371">
    <property type="entry name" value="CBS"/>
    <property type="match status" value="2"/>
</dbReference>
<dbReference type="GO" id="GO:0006865">
    <property type="term" value="P:amino acid transport"/>
    <property type="evidence" value="ECO:0007669"/>
    <property type="project" value="UniProtKB-UniRule"/>
</dbReference>
<dbReference type="GO" id="GO:0005886">
    <property type="term" value="C:plasma membrane"/>
    <property type="evidence" value="ECO:0007669"/>
    <property type="project" value="UniProtKB-SubCell"/>
</dbReference>
<evidence type="ECO:0000256" key="1">
    <source>
        <dbReference type="ARBA" id="ARBA00005417"/>
    </source>
</evidence>
<evidence type="ECO:0000259" key="10">
    <source>
        <dbReference type="PROSITE" id="PS51371"/>
    </source>
</evidence>
<evidence type="ECO:0000313" key="11">
    <source>
        <dbReference type="EMBL" id="SHF62389.1"/>
    </source>
</evidence>
<evidence type="ECO:0000256" key="8">
    <source>
        <dbReference type="RuleBase" id="RU369116"/>
    </source>
</evidence>
<dbReference type="EMBL" id="FQUW01000045">
    <property type="protein sequence ID" value="SHF62389.1"/>
    <property type="molecule type" value="Genomic_DNA"/>
</dbReference>
<dbReference type="Gene3D" id="3.40.50.300">
    <property type="entry name" value="P-loop containing nucleotide triphosphate hydrolases"/>
    <property type="match status" value="1"/>
</dbReference>